<sequence>MWTTGTFALVANFVVVPAIAYGASELLISDSHPGLRTGLILVGCAAGAPFLADRRGSLDKGGSR</sequence>
<comment type="caution">
    <text evidence="6">The sequence shown here is derived from an EMBL/GenBank/DDBJ whole genome shotgun (WGS) entry which is preliminary data.</text>
</comment>
<dbReference type="InterPro" id="IPR038770">
    <property type="entry name" value="Na+/solute_symporter_sf"/>
</dbReference>
<evidence type="ECO:0000313" key="7">
    <source>
        <dbReference type="Proteomes" id="UP001149140"/>
    </source>
</evidence>
<gene>
    <name evidence="6" type="ORF">OM076_13835</name>
</gene>
<evidence type="ECO:0000256" key="5">
    <source>
        <dbReference type="SAM" id="Phobius"/>
    </source>
</evidence>
<evidence type="ECO:0000256" key="1">
    <source>
        <dbReference type="ARBA" id="ARBA00004141"/>
    </source>
</evidence>
<dbReference type="InterPro" id="IPR002657">
    <property type="entry name" value="BilAc:Na_symport/Acr3"/>
</dbReference>
<dbReference type="AlphaFoldDB" id="A0A9X3S0I9"/>
<evidence type="ECO:0000256" key="2">
    <source>
        <dbReference type="ARBA" id="ARBA00022692"/>
    </source>
</evidence>
<protein>
    <submittedName>
        <fullName evidence="6">Uncharacterized protein</fullName>
    </submittedName>
</protein>
<dbReference type="RefSeq" id="WP_270040558.1">
    <property type="nucleotide sequence ID" value="NZ_JAPDOD010000011.1"/>
</dbReference>
<evidence type="ECO:0000256" key="3">
    <source>
        <dbReference type="ARBA" id="ARBA00022989"/>
    </source>
</evidence>
<accession>A0A9X3S0I9</accession>
<keyword evidence="4 5" id="KW-0472">Membrane</keyword>
<keyword evidence="2 5" id="KW-0812">Transmembrane</keyword>
<proteinExistence type="predicted"/>
<reference evidence="6" key="1">
    <citation type="submission" date="2022-10" db="EMBL/GenBank/DDBJ databases">
        <title>The WGS of Solirubrobacter ginsenosidimutans DSM 21036.</title>
        <authorList>
            <person name="Jiang Z."/>
        </authorList>
    </citation>
    <scope>NUCLEOTIDE SEQUENCE</scope>
    <source>
        <strain evidence="6">DSM 21036</strain>
    </source>
</reference>
<feature type="transmembrane region" description="Helical" evidence="5">
    <location>
        <begin position="34"/>
        <end position="52"/>
    </location>
</feature>
<dbReference type="GO" id="GO:0016020">
    <property type="term" value="C:membrane"/>
    <property type="evidence" value="ECO:0007669"/>
    <property type="project" value="UniProtKB-SubCell"/>
</dbReference>
<keyword evidence="3 5" id="KW-1133">Transmembrane helix</keyword>
<evidence type="ECO:0000256" key="4">
    <source>
        <dbReference type="ARBA" id="ARBA00023136"/>
    </source>
</evidence>
<keyword evidence="7" id="KW-1185">Reference proteome</keyword>
<feature type="transmembrane region" description="Helical" evidence="5">
    <location>
        <begin position="7"/>
        <end position="28"/>
    </location>
</feature>
<name>A0A9X3S0I9_9ACTN</name>
<organism evidence="6 7">
    <name type="scientific">Solirubrobacter ginsenosidimutans</name>
    <dbReference type="NCBI Taxonomy" id="490573"/>
    <lineage>
        <taxon>Bacteria</taxon>
        <taxon>Bacillati</taxon>
        <taxon>Actinomycetota</taxon>
        <taxon>Thermoleophilia</taxon>
        <taxon>Solirubrobacterales</taxon>
        <taxon>Solirubrobacteraceae</taxon>
        <taxon>Solirubrobacter</taxon>
    </lineage>
</organism>
<dbReference type="Proteomes" id="UP001149140">
    <property type="component" value="Unassembled WGS sequence"/>
</dbReference>
<dbReference type="Gene3D" id="1.20.1530.20">
    <property type="match status" value="1"/>
</dbReference>
<dbReference type="Pfam" id="PF01758">
    <property type="entry name" value="SBF"/>
    <property type="match status" value="1"/>
</dbReference>
<evidence type="ECO:0000313" key="6">
    <source>
        <dbReference type="EMBL" id="MDA0161354.1"/>
    </source>
</evidence>
<dbReference type="EMBL" id="JAPDOD010000011">
    <property type="protein sequence ID" value="MDA0161354.1"/>
    <property type="molecule type" value="Genomic_DNA"/>
</dbReference>
<comment type="subcellular location">
    <subcellularLocation>
        <location evidence="1">Membrane</location>
        <topology evidence="1">Multi-pass membrane protein</topology>
    </subcellularLocation>
</comment>